<dbReference type="InterPro" id="IPR050091">
    <property type="entry name" value="PKS_NRPS_Biosynth_Enz"/>
</dbReference>
<gene>
    <name evidence="17" type="ORF">ACH4GP_09210</name>
</gene>
<dbReference type="Pfam" id="PF00550">
    <property type="entry name" value="PP-binding"/>
    <property type="match status" value="2"/>
</dbReference>
<dbReference type="InterPro" id="IPR018201">
    <property type="entry name" value="Ketoacyl_synth_AS"/>
</dbReference>
<dbReference type="SUPFAM" id="SSF56801">
    <property type="entry name" value="Acetyl-CoA synthetase-like"/>
    <property type="match status" value="1"/>
</dbReference>
<dbReference type="InterPro" id="IPR040097">
    <property type="entry name" value="FAAL/FAAC"/>
</dbReference>
<dbReference type="Gene3D" id="3.40.366.10">
    <property type="entry name" value="Malonyl-Coenzyme A Acyl Carrier Protein, domain 2"/>
    <property type="match status" value="1"/>
</dbReference>
<comment type="pathway">
    <text evidence="1">Antibiotic biosynthesis.</text>
</comment>
<dbReference type="Gene3D" id="3.40.47.10">
    <property type="match status" value="1"/>
</dbReference>
<feature type="region of interest" description="Disordered" evidence="13">
    <location>
        <begin position="2140"/>
        <end position="2159"/>
    </location>
</feature>
<dbReference type="Pfam" id="PF08659">
    <property type="entry name" value="KR"/>
    <property type="match status" value="1"/>
</dbReference>
<dbReference type="Pfam" id="PF00501">
    <property type="entry name" value="AMP-binding"/>
    <property type="match status" value="1"/>
</dbReference>
<accession>A0ABW7R921</accession>
<dbReference type="CDD" id="cd08955">
    <property type="entry name" value="KR_2_FAS_SDR_x"/>
    <property type="match status" value="1"/>
</dbReference>
<dbReference type="InterPro" id="IPR049551">
    <property type="entry name" value="PKS_DH_C"/>
</dbReference>
<dbReference type="InterPro" id="IPR016035">
    <property type="entry name" value="Acyl_Trfase/lysoPLipase"/>
</dbReference>
<dbReference type="Pfam" id="PF23024">
    <property type="entry name" value="AMP-dom_DIP2-like"/>
    <property type="match status" value="1"/>
</dbReference>
<evidence type="ECO:0000259" key="16">
    <source>
        <dbReference type="PROSITE" id="PS52019"/>
    </source>
</evidence>
<feature type="region of interest" description="N-terminal hotdog fold" evidence="12">
    <location>
        <begin position="1611"/>
        <end position="1740"/>
    </location>
</feature>
<dbReference type="InterPro" id="IPR014043">
    <property type="entry name" value="Acyl_transferase_dom"/>
</dbReference>
<evidence type="ECO:0000256" key="6">
    <source>
        <dbReference type="ARBA" id="ARBA00022832"/>
    </source>
</evidence>
<dbReference type="PROSITE" id="PS52019">
    <property type="entry name" value="PKS_MFAS_DH"/>
    <property type="match status" value="1"/>
</dbReference>
<dbReference type="PROSITE" id="PS00606">
    <property type="entry name" value="KS3_1"/>
    <property type="match status" value="1"/>
</dbReference>
<dbReference type="Pfam" id="PF00107">
    <property type="entry name" value="ADH_zinc_N"/>
    <property type="match status" value="1"/>
</dbReference>
<dbReference type="SMART" id="SM01294">
    <property type="entry name" value="PKS_PP_betabranch"/>
    <property type="match status" value="1"/>
</dbReference>
<dbReference type="SMART" id="SM00825">
    <property type="entry name" value="PKS_KS"/>
    <property type="match status" value="1"/>
</dbReference>
<dbReference type="PROSITE" id="PS52004">
    <property type="entry name" value="KS3_2"/>
    <property type="match status" value="1"/>
</dbReference>
<dbReference type="SUPFAM" id="SSF50129">
    <property type="entry name" value="GroES-like"/>
    <property type="match status" value="1"/>
</dbReference>
<keyword evidence="4" id="KW-0808">Transferase</keyword>
<dbReference type="SUPFAM" id="SSF47336">
    <property type="entry name" value="ACP-like"/>
    <property type="match status" value="2"/>
</dbReference>
<dbReference type="Pfam" id="PF14765">
    <property type="entry name" value="PS-DH"/>
    <property type="match status" value="1"/>
</dbReference>
<dbReference type="InterPro" id="IPR020843">
    <property type="entry name" value="ER"/>
</dbReference>
<evidence type="ECO:0000256" key="10">
    <source>
        <dbReference type="ARBA" id="ARBA00023268"/>
    </source>
</evidence>
<dbReference type="PROSITE" id="PS00012">
    <property type="entry name" value="PHOSPHOPANTETHEINE"/>
    <property type="match status" value="1"/>
</dbReference>
<protein>
    <submittedName>
        <fullName evidence="17">SDR family NAD(P)-dependent oxidoreductase</fullName>
    </submittedName>
</protein>
<evidence type="ECO:0000256" key="2">
    <source>
        <dbReference type="ARBA" id="ARBA00022450"/>
    </source>
</evidence>
<dbReference type="InterPro" id="IPR025110">
    <property type="entry name" value="AMP-bd_C"/>
</dbReference>
<keyword evidence="18" id="KW-1185">Reference proteome</keyword>
<dbReference type="InterPro" id="IPR042099">
    <property type="entry name" value="ANL_N_sf"/>
</dbReference>
<dbReference type="PROSITE" id="PS50075">
    <property type="entry name" value="CARRIER"/>
    <property type="match status" value="2"/>
</dbReference>
<keyword evidence="8" id="KW-0443">Lipid metabolism</keyword>
<dbReference type="Gene3D" id="3.30.70.3290">
    <property type="match status" value="1"/>
</dbReference>
<proteinExistence type="predicted"/>
<feature type="region of interest" description="C-terminal hotdog fold" evidence="12">
    <location>
        <begin position="1758"/>
        <end position="1901"/>
    </location>
</feature>
<dbReference type="Pfam" id="PF21394">
    <property type="entry name" value="Beta-ketacyl_N"/>
    <property type="match status" value="1"/>
</dbReference>
<dbReference type="InterPro" id="IPR057326">
    <property type="entry name" value="KR_dom"/>
</dbReference>
<evidence type="ECO:0000256" key="8">
    <source>
        <dbReference type="ARBA" id="ARBA00023098"/>
    </source>
</evidence>
<feature type="domain" description="Ketosynthase family 3 (KS3)" evidence="15">
    <location>
        <begin position="716"/>
        <end position="1141"/>
    </location>
</feature>
<dbReference type="SMART" id="SM00822">
    <property type="entry name" value="PKS_KR"/>
    <property type="match status" value="1"/>
</dbReference>
<dbReference type="Pfam" id="PF08240">
    <property type="entry name" value="ADH_N"/>
    <property type="match status" value="1"/>
</dbReference>
<dbReference type="InterPro" id="IPR042104">
    <property type="entry name" value="PKS_dehydratase_sf"/>
</dbReference>
<dbReference type="Proteomes" id="UP001610990">
    <property type="component" value="Unassembled WGS sequence"/>
</dbReference>
<dbReference type="InterPro" id="IPR011032">
    <property type="entry name" value="GroES-like_sf"/>
</dbReference>
<dbReference type="SMART" id="SM00827">
    <property type="entry name" value="PKS_AT"/>
    <property type="match status" value="1"/>
</dbReference>
<keyword evidence="3" id="KW-0597">Phosphoprotein</keyword>
<dbReference type="Pfam" id="PF21089">
    <property type="entry name" value="PKS_DH_N"/>
    <property type="match status" value="1"/>
</dbReference>
<evidence type="ECO:0000256" key="3">
    <source>
        <dbReference type="ARBA" id="ARBA00022553"/>
    </source>
</evidence>
<dbReference type="InterPro" id="IPR032821">
    <property type="entry name" value="PKS_assoc"/>
</dbReference>
<dbReference type="SUPFAM" id="SSF52151">
    <property type="entry name" value="FabD/lysophospholipase-like"/>
    <property type="match status" value="1"/>
</dbReference>
<dbReference type="Gene3D" id="3.40.50.720">
    <property type="entry name" value="NAD(P)-binding Rossmann-like Domain"/>
    <property type="match status" value="3"/>
</dbReference>
<feature type="compositionally biased region" description="Acidic residues" evidence="13">
    <location>
        <begin position="2872"/>
        <end position="2882"/>
    </location>
</feature>
<dbReference type="CDD" id="cd00833">
    <property type="entry name" value="PKS"/>
    <property type="match status" value="1"/>
</dbReference>
<evidence type="ECO:0000256" key="12">
    <source>
        <dbReference type="PROSITE-ProRule" id="PRU01363"/>
    </source>
</evidence>
<dbReference type="InterPro" id="IPR013968">
    <property type="entry name" value="PKS_KR"/>
</dbReference>
<sequence>MGRDSETLVEHFREIFSGRPGERIFRFLANGEGEPLGGTNAELDLRVRALAAALQDRVAPKERALILCPAGLDYVTSFLACLYAGVTAVPVYPPDPAFLKRTLPRLTGIIEDARPAVVLAPASVVAMAPRYAELAPKLAGLTWLGVDDLGADPATAADAWRHPDITGGDLAFLQYTSGSTSRPKGVMVGHGNLVHNLREQNQRLFAAGPGDHMVSWLPPYHDLGLIFGLLAPAFGGYPVTFMSPFAFLKRPLRWLRAISEHGATLSGAPNFAYDLCVSKASEADPETLDLSGWRLALNGAEPVRATTLDRFAETFAPAGFRREALYPAYGLAEATLVVSGGDRTARPVVRALAADALAAHRAADAGPGEDARQVAGCGSSLHGQRIAIVDPSTRTALPEGRVGEIWVSGPSVAQGYWQRPRETEETFAGRTADGAGPFLRTGDLGFLDGTELHVTGRIKDVIIIAGRNHYPQDIERAVEDADPALRAGCGVAGARHIDGAERLLIVHEVDGGPEDLDTEGIMAALRAKVADEFGLQVHRIALTGRGRVPKTSSGKLQRAACLDAFLDGSLATVATWPPPLLDGAVERGTARQGPAATEPPSPGRARIEEWLTRELADRSGLPAAEVDTTRPLAGYGLQSVAMVSLLGELEQWLGRDLPATVLWEYPTIEALARFLDTPDGTGPAVAAPAAGTASAEAAAPAVTAVPRQLPQTSGPAEPVAIVGIGCRFPGGVDGPRTFWELLTEGRDAVTEVPADRWNTEEFLDPDPAAPGKTTTRWGGFVDGADRFDPHFFGISASEAARMDPQQRLLAEVAWEALEDAGIPAQSLAGTRTGVYIGVSTFDYATLQLGDLEGIDSYTGTGSALSITANRLSYLFDLRGPSMAVDTACSSSLVAVLQACAGLTRGDCSVALAGGVNLILSPAFAINFSKAGVMSPDGRCKTFDASANGYVRAEGAGVVVLKPLSRALADRDPVYGVIRGGAVNQDGRSNGIMAPNPQSQEAVLRAAYADAGIDPRRVHYAEAHGTGTMLGDPIEAKALAAVLAAGRDAGTPCLIGSVKSNIGHMEAAAGIGGLIKAALMVRHRIVPPSLHYKEPNPHIPFDEVALRVADTLQPWPGTEGPALVGVSSFGFGGTNSHVVVEEAPRPAGDPPQTDGAGAYALPLSARSPEALRDLAARYADHLAGPAAALAPRRLAFAAAVRRDHHDHRLTAVGDTPADLRRALLAFGDGDAAPGLSTGPRRVGRRPRTAFVFSGQGPLWWPLATDLLDTEPAFRAALERCDALLRKHTDWSLTEQLTADRDGARLLHTDVGQPALCAVQIALATLWRSWGVEPATVVGHSVGEIAAAHIAGALGLEDALRVALHRGRVLRSAAGRGRMAMAAVPHVRARQILDGRGSAPVWIAAANSPGTTVFSGEREALEDLARDLAADGVFCRVLESVEFASHCPLMEPVAAELRRALPGLTPRATAIDLLSTVTGEVIDGNRLDAGYWASNLTSPVLFDRAVTALADSGHDTVVEISPHPMLVEAVSERLAAQQTDGVVVSSLRRDTSGRHSVLDAVGRLYSAGYPVDWARLYGTEGPMTELPSYPWQRERCWLPETSGRRRGPAQHGHPALETFVRSAVAPRASYWSARIDLDGFPYLRDHRVGGTAVLPAGFVLDAALAAARRVLGDRRAVIEDVRFSRMTVVSEAAEESTLQLVLFPGTGDAGSFRLFSRSGQAADAENWEEAAHGRYRLPARGTDAPPRPADTPEGVRERCAQPVAADGHYAALERAALQYGPAFQGITDIRRGAHEALVALRPLPELTDDRDPYLVHPALLDSCLQALAAALGQAATYLPVGVGRFTLTSPTAAPRWAHAVTEEARPGDDGTVHGTVVLFDASGTRIGEVGGIALQPLGQGREQDAVADALLDLSWRPATGDTGTRHTEAAAGWWLLFADRTGVSDDLRARIEAAAGTAVTVTPGDRYHRLGRHHYEIDPARPEHYTALLGDLQEARSAPAGVVHAWSLDARDEQEAGDAVPESLWSPRDGGCVTALHLVQALAAADFTTAPRLLLATRGAQRVRDDDAPPALAQAPLWGLARVLRLEHAELRPTIVDLDPAGDGDAAGLLGELLRPGDDEQLALRAGERLLPHLNTWRAPERDDADTWEQRPFAPGEDANHRILATRPGLLDSLAPTLWERRTPGPGQVEIEVAAAGLNFNDVLKAMDICPGVPSGSVPLGGECAGRVVAVGDGVDLCPGDPVMAVATSGMARYATTPAALVSPRPEGLTDTQAAALPIAFLTAVYGLEYLAHLGEGDKVLIHSATGGVGLAALQVARRNGAEVYATAGTEEKRELLRSLGVRHVMDSRSLRFADEIRELTDGYGVDVVLNSLAGEALTRSLALLAPNGRFVEIGKQDIYDNNQLGLGFLKHNRSFFAVDLERSFAEQPRLIAHLFALLQRGFADGDFTALPVTGFRYAQAADAFTHMAKARHTGKIVLRPDDTAPATVAVRSHGPVKAAATYLITGGLGALGLHTARYLVGQGARHLVLVGRGGPSPEAARTLDELRAQQAETAVRAADVSRQEDVTALLDEIDATMPPLAGVFHAAGTLDDGLLRQLDADRFKTVAAPKAAGAWHLHRATADRKLDFFVLYSSAASLIGSAGQANYAAANAFLDSLAHHRAARGLPALSVNWGPWAEAGLAARPDRGGVLSARGILGLRPQDGIDALDRLLRTPTAQAAVLPLDHGRLREAADGGLVSGLLTSLLGTPAAAGAEGRRPQGEVRHKLLAVEPGRRRRTLLVQHCRAEAGRVLRLEAAKVDPTAPLTQMGFDSLLSLELRKRLESTLRIELPATITWRYPTIDVLVPFLAERMDIALEAEAAHPPAGAAAAEPPADDIGSELDGLSDSDIEALLLAKTQQIDEGR</sequence>
<dbReference type="SUPFAM" id="SSF51735">
    <property type="entry name" value="NAD(P)-binding Rossmann-fold domains"/>
    <property type="match status" value="3"/>
</dbReference>
<dbReference type="Pfam" id="PF02801">
    <property type="entry name" value="Ketoacyl-synt_C"/>
    <property type="match status" value="1"/>
</dbReference>
<keyword evidence="5" id="KW-0677">Repeat</keyword>
<dbReference type="InterPro" id="IPR013154">
    <property type="entry name" value="ADH-like_N"/>
</dbReference>
<dbReference type="InterPro" id="IPR020806">
    <property type="entry name" value="PKS_PP-bd"/>
</dbReference>
<evidence type="ECO:0000313" key="18">
    <source>
        <dbReference type="Proteomes" id="UP001610990"/>
    </source>
</evidence>
<evidence type="ECO:0000259" key="14">
    <source>
        <dbReference type="PROSITE" id="PS50075"/>
    </source>
</evidence>
<dbReference type="InterPro" id="IPR036291">
    <property type="entry name" value="NAD(P)-bd_dom_sf"/>
</dbReference>
<keyword evidence="6" id="KW-0276">Fatty acid metabolism</keyword>
<dbReference type="Gene3D" id="3.10.129.110">
    <property type="entry name" value="Polyketide synthase dehydratase"/>
    <property type="match status" value="1"/>
</dbReference>
<dbReference type="SMART" id="SM00823">
    <property type="entry name" value="PKS_PP"/>
    <property type="match status" value="2"/>
</dbReference>
<dbReference type="PROSITE" id="PS00455">
    <property type="entry name" value="AMP_BINDING"/>
    <property type="match status" value="1"/>
</dbReference>
<dbReference type="InterPro" id="IPR009081">
    <property type="entry name" value="PP-bd_ACP"/>
</dbReference>
<dbReference type="Gene3D" id="1.10.1200.10">
    <property type="entry name" value="ACP-like"/>
    <property type="match status" value="2"/>
</dbReference>
<dbReference type="InterPro" id="IPR001227">
    <property type="entry name" value="Ac_transferase_dom_sf"/>
</dbReference>
<keyword evidence="2" id="KW-0596">Phosphopantetheine</keyword>
<dbReference type="CDD" id="cd05931">
    <property type="entry name" value="FAAL"/>
    <property type="match status" value="1"/>
</dbReference>
<feature type="domain" description="Carrier" evidence="14">
    <location>
        <begin position="2774"/>
        <end position="2851"/>
    </location>
</feature>
<dbReference type="InterPro" id="IPR049552">
    <property type="entry name" value="PKS_DH_N"/>
</dbReference>
<dbReference type="SUPFAM" id="SSF55048">
    <property type="entry name" value="Probable ACP-binding domain of malonyl-CoA ACP transacylase"/>
    <property type="match status" value="1"/>
</dbReference>
<reference evidence="17 18" key="1">
    <citation type="submission" date="2024-10" db="EMBL/GenBank/DDBJ databases">
        <title>The Natural Products Discovery Center: Release of the First 8490 Sequenced Strains for Exploring Actinobacteria Biosynthetic Diversity.</title>
        <authorList>
            <person name="Kalkreuter E."/>
            <person name="Kautsar S.A."/>
            <person name="Yang D."/>
            <person name="Bader C.D."/>
            <person name="Teijaro C.N."/>
            <person name="Fluegel L."/>
            <person name="Davis C.M."/>
            <person name="Simpson J.R."/>
            <person name="Lauterbach L."/>
            <person name="Steele A.D."/>
            <person name="Gui C."/>
            <person name="Meng S."/>
            <person name="Li G."/>
            <person name="Viehrig K."/>
            <person name="Ye F."/>
            <person name="Su P."/>
            <person name="Kiefer A.F."/>
            <person name="Nichols A."/>
            <person name="Cepeda A.J."/>
            <person name="Yan W."/>
            <person name="Fan B."/>
            <person name="Jiang Y."/>
            <person name="Adhikari A."/>
            <person name="Zheng C.-J."/>
            <person name="Schuster L."/>
            <person name="Cowan T.M."/>
            <person name="Smanski M.J."/>
            <person name="Chevrette M.G."/>
            <person name="De Carvalho L.P.S."/>
            <person name="Shen B."/>
        </authorList>
    </citation>
    <scope>NUCLEOTIDE SEQUENCE [LARGE SCALE GENOMIC DNA]</scope>
    <source>
        <strain evidence="17 18">NPDC018013</strain>
    </source>
</reference>
<dbReference type="SUPFAM" id="SSF53901">
    <property type="entry name" value="Thiolase-like"/>
    <property type="match status" value="1"/>
</dbReference>
<dbReference type="Gene3D" id="3.30.300.30">
    <property type="match status" value="1"/>
</dbReference>
<comment type="caution">
    <text evidence="17">The sequence shown here is derived from an EMBL/GenBank/DDBJ whole genome shotgun (WGS) entry which is preliminary data.</text>
</comment>
<dbReference type="EMBL" id="JBIRGH010000004">
    <property type="protein sequence ID" value="MFH8584556.1"/>
    <property type="molecule type" value="Genomic_DNA"/>
</dbReference>
<dbReference type="InterPro" id="IPR049490">
    <property type="entry name" value="C883_1060-like_KR_N"/>
</dbReference>
<feature type="compositionally biased region" description="Low complexity" evidence="13">
    <location>
        <begin position="2862"/>
        <end position="2871"/>
    </location>
</feature>
<feature type="region of interest" description="Disordered" evidence="13">
    <location>
        <begin position="2862"/>
        <end position="2882"/>
    </location>
</feature>
<dbReference type="Pfam" id="PF00698">
    <property type="entry name" value="Acyl_transf_1"/>
    <property type="match status" value="1"/>
</dbReference>
<dbReference type="InterPro" id="IPR016039">
    <property type="entry name" value="Thiolase-like"/>
</dbReference>
<dbReference type="InterPro" id="IPR006162">
    <property type="entry name" value="Ppantetheine_attach_site"/>
</dbReference>
<dbReference type="SMART" id="SM00826">
    <property type="entry name" value="PKS_DH"/>
    <property type="match status" value="1"/>
</dbReference>
<dbReference type="InterPro" id="IPR045851">
    <property type="entry name" value="AMP-bd_C_sf"/>
</dbReference>
<dbReference type="InterPro" id="IPR014030">
    <property type="entry name" value="Ketoacyl_synth_N"/>
</dbReference>
<dbReference type="Pfam" id="PF00109">
    <property type="entry name" value="ketoacyl-synt"/>
    <property type="match status" value="1"/>
</dbReference>
<dbReference type="InterPro" id="IPR049900">
    <property type="entry name" value="PKS_mFAS_DH"/>
</dbReference>
<dbReference type="CDD" id="cd05195">
    <property type="entry name" value="enoyl_red"/>
    <property type="match status" value="1"/>
</dbReference>
<dbReference type="InterPro" id="IPR013149">
    <property type="entry name" value="ADH-like_C"/>
</dbReference>
<dbReference type="InterPro" id="IPR036736">
    <property type="entry name" value="ACP-like_sf"/>
</dbReference>
<evidence type="ECO:0000256" key="13">
    <source>
        <dbReference type="SAM" id="MobiDB-lite"/>
    </source>
</evidence>
<feature type="domain" description="PKS/mFAS DH" evidence="16">
    <location>
        <begin position="1611"/>
        <end position="1901"/>
    </location>
</feature>
<keyword evidence="10" id="KW-0511">Multifunctional enzyme</keyword>
<dbReference type="PANTHER" id="PTHR43775">
    <property type="entry name" value="FATTY ACID SYNTHASE"/>
    <property type="match status" value="1"/>
</dbReference>
<dbReference type="InterPro" id="IPR016036">
    <property type="entry name" value="Malonyl_transacylase_ACP-bd"/>
</dbReference>
<dbReference type="Pfam" id="PF16197">
    <property type="entry name" value="KAsynt_C_assoc"/>
    <property type="match status" value="1"/>
</dbReference>
<dbReference type="PANTHER" id="PTHR43775:SF37">
    <property type="entry name" value="SI:DKEY-61P9.11"/>
    <property type="match status" value="1"/>
</dbReference>
<dbReference type="InterPro" id="IPR020845">
    <property type="entry name" value="AMP-binding_CS"/>
</dbReference>
<evidence type="ECO:0000259" key="15">
    <source>
        <dbReference type="PROSITE" id="PS52004"/>
    </source>
</evidence>
<feature type="domain" description="Carrier" evidence="14">
    <location>
        <begin position="602"/>
        <end position="679"/>
    </location>
</feature>
<dbReference type="InterPro" id="IPR020841">
    <property type="entry name" value="PKS_Beta-ketoAc_synthase_dom"/>
</dbReference>
<organism evidence="17 18">
    <name type="scientific">Streptomyces celluloflavus</name>
    <dbReference type="NCBI Taxonomy" id="58344"/>
    <lineage>
        <taxon>Bacteria</taxon>
        <taxon>Bacillati</taxon>
        <taxon>Actinomycetota</taxon>
        <taxon>Actinomycetes</taxon>
        <taxon>Kitasatosporales</taxon>
        <taxon>Streptomycetaceae</taxon>
        <taxon>Streptomyces</taxon>
    </lineage>
</organism>
<keyword evidence="11" id="KW-0012">Acyltransferase</keyword>
<evidence type="ECO:0000256" key="4">
    <source>
        <dbReference type="ARBA" id="ARBA00022679"/>
    </source>
</evidence>
<dbReference type="InterPro" id="IPR014031">
    <property type="entry name" value="Ketoacyl_synth_C"/>
</dbReference>
<evidence type="ECO:0000256" key="1">
    <source>
        <dbReference type="ARBA" id="ARBA00004792"/>
    </source>
</evidence>
<feature type="active site" description="Proton acceptor; for dehydratase activity" evidence="12">
    <location>
        <position position="1644"/>
    </location>
</feature>
<dbReference type="InterPro" id="IPR020807">
    <property type="entry name" value="PKS_DH"/>
</dbReference>
<dbReference type="Gene3D" id="3.40.50.12780">
    <property type="entry name" value="N-terminal domain of ligase-like"/>
    <property type="match status" value="1"/>
</dbReference>
<evidence type="ECO:0000313" key="17">
    <source>
        <dbReference type="EMBL" id="MFH8584556.1"/>
    </source>
</evidence>
<name>A0ABW7R921_9ACTN</name>
<evidence type="ECO:0000256" key="11">
    <source>
        <dbReference type="ARBA" id="ARBA00023315"/>
    </source>
</evidence>
<evidence type="ECO:0000256" key="5">
    <source>
        <dbReference type="ARBA" id="ARBA00022737"/>
    </source>
</evidence>
<dbReference type="SMART" id="SM00829">
    <property type="entry name" value="PKS_ER"/>
    <property type="match status" value="1"/>
</dbReference>
<dbReference type="RefSeq" id="WP_367429732.1">
    <property type="nucleotide sequence ID" value="NZ_CP108413.1"/>
</dbReference>
<keyword evidence="7" id="KW-0521">NADP</keyword>
<dbReference type="Gene3D" id="3.90.180.10">
    <property type="entry name" value="Medium-chain alcohol dehydrogenases, catalytic domain"/>
    <property type="match status" value="1"/>
</dbReference>
<evidence type="ECO:0000256" key="9">
    <source>
        <dbReference type="ARBA" id="ARBA00023194"/>
    </source>
</evidence>
<keyword evidence="9" id="KW-0045">Antibiotic biosynthesis</keyword>
<dbReference type="InterPro" id="IPR000873">
    <property type="entry name" value="AMP-dep_synth/lig_dom"/>
</dbReference>
<evidence type="ECO:0000256" key="7">
    <source>
        <dbReference type="ARBA" id="ARBA00022857"/>
    </source>
</evidence>
<feature type="active site" description="Proton donor; for dehydratase activity" evidence="12">
    <location>
        <position position="1819"/>
    </location>
</feature>